<feature type="chain" id="PRO_5014692496" description="Lipoprotein" evidence="1">
    <location>
        <begin position="22"/>
        <end position="219"/>
    </location>
</feature>
<sequence>MQASLLLRARLLSLLATLALAACKGGGDDTPVVQVPELSPGTYLVNAGTTEAPVLGRYFSGSDGSRLLVLHNSAEQAERLYRRSAADAAWTAVPAATADVSIALQSSFKQAQASAAPTLAGLAGRYVAQLAPGIWAQFSIAADGSLSAGSASPCKLSGRLDAKAGAGGLAVSLNASGCGSSVPASSQGFVLLDAEEQPARFRLLADDGRSLLDLRAFTE</sequence>
<evidence type="ECO:0000313" key="3">
    <source>
        <dbReference type="Proteomes" id="UP000235916"/>
    </source>
</evidence>
<dbReference type="OrthoDB" id="8854019at2"/>
<accession>A0A2N8KZ14</accession>
<dbReference type="AlphaFoldDB" id="A0A2N8KZ14"/>
<gene>
    <name evidence="2" type="ORF">C1O66_14920</name>
</gene>
<comment type="caution">
    <text evidence="2">The sequence shown here is derived from an EMBL/GenBank/DDBJ whole genome shotgun (WGS) entry which is preliminary data.</text>
</comment>
<feature type="signal peptide" evidence="1">
    <location>
        <begin position="1"/>
        <end position="21"/>
    </location>
</feature>
<dbReference type="EMBL" id="POSP01000003">
    <property type="protein sequence ID" value="PND38689.1"/>
    <property type="molecule type" value="Genomic_DNA"/>
</dbReference>
<name>A0A2N8KZ14_9BURK</name>
<dbReference type="Proteomes" id="UP000235916">
    <property type="component" value="Unassembled WGS sequence"/>
</dbReference>
<keyword evidence="1" id="KW-0732">Signal</keyword>
<reference evidence="2 3" key="1">
    <citation type="submission" date="2018-01" db="EMBL/GenBank/DDBJ databases">
        <title>Draft genome sequence of Paucibacter aquatile CR182 isolated from freshwater of the Nakdong River.</title>
        <authorList>
            <person name="Choi A."/>
            <person name="Chung E.J."/>
        </authorList>
    </citation>
    <scope>NUCLEOTIDE SEQUENCE [LARGE SCALE GENOMIC DNA]</scope>
    <source>
        <strain evidence="2 3">CR182</strain>
    </source>
</reference>
<keyword evidence="3" id="KW-1185">Reference proteome</keyword>
<proteinExistence type="predicted"/>
<evidence type="ECO:0000256" key="1">
    <source>
        <dbReference type="SAM" id="SignalP"/>
    </source>
</evidence>
<protein>
    <recommendedName>
        <fullName evidence="4">Lipoprotein</fullName>
    </recommendedName>
</protein>
<dbReference type="RefSeq" id="WP_133155234.1">
    <property type="nucleotide sequence ID" value="NZ_POSP01000003.1"/>
</dbReference>
<organism evidence="2 3">
    <name type="scientific">Kinneretia aquatilis</name>
    <dbReference type="NCBI Taxonomy" id="2070761"/>
    <lineage>
        <taxon>Bacteria</taxon>
        <taxon>Pseudomonadati</taxon>
        <taxon>Pseudomonadota</taxon>
        <taxon>Betaproteobacteria</taxon>
        <taxon>Burkholderiales</taxon>
        <taxon>Sphaerotilaceae</taxon>
        <taxon>Roseateles</taxon>
    </lineage>
</organism>
<evidence type="ECO:0008006" key="4">
    <source>
        <dbReference type="Google" id="ProtNLM"/>
    </source>
</evidence>
<evidence type="ECO:0000313" key="2">
    <source>
        <dbReference type="EMBL" id="PND38689.1"/>
    </source>
</evidence>